<comment type="pathway">
    <text evidence="1 11">Amino-acid biosynthesis; L-isoleucine biosynthesis; L-isoleucine from 2-oxobutanoate: step 1/4.</text>
</comment>
<dbReference type="FunFam" id="3.40.50.1220:FF:000008">
    <property type="entry name" value="Acetolactate synthase"/>
    <property type="match status" value="1"/>
</dbReference>
<dbReference type="SUPFAM" id="SSF52467">
    <property type="entry name" value="DHS-like NAD/FAD-binding domain"/>
    <property type="match status" value="1"/>
</dbReference>
<dbReference type="InterPro" id="IPR039368">
    <property type="entry name" value="AHAS_TPP"/>
</dbReference>
<dbReference type="PROSITE" id="PS00187">
    <property type="entry name" value="TPP_ENZYMES"/>
    <property type="match status" value="1"/>
</dbReference>
<comment type="catalytic activity">
    <reaction evidence="11">
        <text>2 pyruvate + H(+) = (2S)-2-acetolactate + CO2</text>
        <dbReference type="Rhea" id="RHEA:25249"/>
        <dbReference type="ChEBI" id="CHEBI:15361"/>
        <dbReference type="ChEBI" id="CHEBI:15378"/>
        <dbReference type="ChEBI" id="CHEBI:16526"/>
        <dbReference type="ChEBI" id="CHEBI:58476"/>
        <dbReference type="EC" id="2.2.1.6"/>
    </reaction>
</comment>
<dbReference type="Gene3D" id="3.40.50.970">
    <property type="match status" value="2"/>
</dbReference>
<evidence type="ECO:0000313" key="15">
    <source>
        <dbReference type="EMBL" id="GBG30851.1"/>
    </source>
</evidence>
<dbReference type="Pfam" id="PF00205">
    <property type="entry name" value="TPP_enzyme_M"/>
    <property type="match status" value="1"/>
</dbReference>
<feature type="domain" description="Thiamine pyrophosphate enzyme N-terminal TPP-binding" evidence="14">
    <location>
        <begin position="26"/>
        <end position="139"/>
    </location>
</feature>
<gene>
    <name evidence="15" type="ORF">FCC1311_070712</name>
</gene>
<dbReference type="InterPro" id="IPR012000">
    <property type="entry name" value="Thiamin_PyroP_enz_cen_dom"/>
</dbReference>
<keyword evidence="10 11" id="KW-0100">Branched-chain amino acid biosynthesis</keyword>
<dbReference type="EC" id="2.2.1.6" evidence="4 11"/>
<comment type="cofactor">
    <cofactor evidence="11">
        <name>Mg(2+)</name>
        <dbReference type="ChEBI" id="CHEBI:18420"/>
    </cofactor>
    <text evidence="11">Binds 1 Mg(2+) ion per subunit.</text>
</comment>
<evidence type="ECO:0000256" key="9">
    <source>
        <dbReference type="ARBA" id="ARBA00023052"/>
    </source>
</evidence>
<dbReference type="Pfam" id="PF02775">
    <property type="entry name" value="TPP_enzyme_C"/>
    <property type="match status" value="1"/>
</dbReference>
<dbReference type="GO" id="GO:0009097">
    <property type="term" value="P:isoleucine biosynthetic process"/>
    <property type="evidence" value="ECO:0007669"/>
    <property type="project" value="UniProtKB-UniPathway"/>
</dbReference>
<dbReference type="InterPro" id="IPR029061">
    <property type="entry name" value="THDP-binding"/>
</dbReference>
<dbReference type="GO" id="GO:0003984">
    <property type="term" value="F:acetolactate synthase activity"/>
    <property type="evidence" value="ECO:0007669"/>
    <property type="project" value="UniProtKB-EC"/>
</dbReference>
<dbReference type="PANTHER" id="PTHR18968">
    <property type="entry name" value="THIAMINE PYROPHOSPHATE ENZYMES"/>
    <property type="match status" value="1"/>
</dbReference>
<evidence type="ECO:0000256" key="2">
    <source>
        <dbReference type="ARBA" id="ARBA00005025"/>
    </source>
</evidence>
<dbReference type="CDD" id="cd07035">
    <property type="entry name" value="TPP_PYR_POX_like"/>
    <property type="match status" value="1"/>
</dbReference>
<reference evidence="15 16" key="1">
    <citation type="submission" date="2017-12" db="EMBL/GenBank/DDBJ databases">
        <title>Sequencing, de novo assembly and annotation of complete genome of a new Thraustochytrid species, strain FCC1311.</title>
        <authorList>
            <person name="Sedici K."/>
            <person name="Godart F."/>
            <person name="Aiese Cigliano R."/>
            <person name="Sanseverino W."/>
            <person name="Barakat M."/>
            <person name="Ortet P."/>
            <person name="Marechal E."/>
            <person name="Cagnac O."/>
            <person name="Amato A."/>
        </authorList>
    </citation>
    <scope>NUCLEOTIDE SEQUENCE [LARGE SCALE GENOMIC DNA]</scope>
</reference>
<evidence type="ECO:0000259" key="12">
    <source>
        <dbReference type="Pfam" id="PF00205"/>
    </source>
</evidence>
<dbReference type="InterPro" id="IPR012846">
    <property type="entry name" value="Acetolactate_synth_lsu"/>
</dbReference>
<keyword evidence="5 11" id="KW-0028">Amino-acid biosynthesis</keyword>
<dbReference type="UniPathway" id="UPA00047">
    <property type="reaction ID" value="UER00055"/>
</dbReference>
<comment type="similarity">
    <text evidence="3 11">Belongs to the TPP enzyme family.</text>
</comment>
<name>A0A2R5GR74_9STRA</name>
<sequence length="618" mass="67257">MRYKSSWASAQAAQAPSDDETFVGLTGAQIFRELMHKHNVDTIFGHPGGASLPIFDHALGKDEFTLILARHEQGAGHMAEGYARATGKPGIVLVSSGAGATNTITPIMDAFMDGTPLIVFTDQVTASSKGTDDARECDIIGISSACTKWNVMVKDVGELPRRINEAFEIATSGRPGPVLVDLPKDVSAAVLEGIPDSMPRISLRQKQKANLFHKTRLGSPETPDFAEIADMINRAERPVIYAGQGIMQSPLDGPGVLKELAEKANIPVTTSLQGLGAFDERSPLSLNMLGMHGSAYANYAMQSADLILALGARFDDRVTMRIDAFAPEARRAEREGRGGIVHFEISPKNMHKVIQPTVSVLGDVAENLANVVPHVQHRAREPWLEQISEWKSKHPFLLESVDTDEKVLKPQQVLAELDRQLLEIQARDPQQEVFFTTGVGSHQMHAAQFITWTKPRQWISSGGAGTMGFGLPAAIGAKVARPNAIVIDVDGDASYSMTGMELITAVEFKVGVKILLLQNDFQGMVKNWQDLFYDQRYSGTAMFNPRFDALAGSMRAKGLYCRAQSELAASIEAFLAYDEGPVLLEVFVDKDTLVLPMVPGGLPLHEMVLEPPPHGQQT</sequence>
<dbReference type="Proteomes" id="UP000241890">
    <property type="component" value="Unassembled WGS sequence"/>
</dbReference>
<dbReference type="InterPro" id="IPR029035">
    <property type="entry name" value="DHS-like_NAD/FAD-binding_dom"/>
</dbReference>
<keyword evidence="8 11" id="KW-0460">Magnesium</keyword>
<dbReference type="SUPFAM" id="SSF52518">
    <property type="entry name" value="Thiamin diphosphate-binding fold (THDP-binding)"/>
    <property type="match status" value="2"/>
</dbReference>
<dbReference type="InterPro" id="IPR011766">
    <property type="entry name" value="TPP_enzyme_TPP-bd"/>
</dbReference>
<dbReference type="InterPro" id="IPR045229">
    <property type="entry name" value="TPP_enz"/>
</dbReference>
<dbReference type="GO" id="GO:0050660">
    <property type="term" value="F:flavin adenine dinucleotide binding"/>
    <property type="evidence" value="ECO:0007669"/>
    <property type="project" value="InterPro"/>
</dbReference>
<keyword evidence="7 11" id="KW-0479">Metal-binding</keyword>
<dbReference type="Pfam" id="PF02776">
    <property type="entry name" value="TPP_enzyme_N"/>
    <property type="match status" value="1"/>
</dbReference>
<evidence type="ECO:0000313" key="16">
    <source>
        <dbReference type="Proteomes" id="UP000241890"/>
    </source>
</evidence>
<evidence type="ECO:0000256" key="10">
    <source>
        <dbReference type="ARBA" id="ARBA00023304"/>
    </source>
</evidence>
<comment type="pathway">
    <text evidence="2 11">Amino-acid biosynthesis; L-valine biosynthesis; L-valine from pyruvate: step 1/4.</text>
</comment>
<dbReference type="GO" id="GO:0000287">
    <property type="term" value="F:magnesium ion binding"/>
    <property type="evidence" value="ECO:0007669"/>
    <property type="project" value="UniProtKB-UniRule"/>
</dbReference>
<dbReference type="NCBIfam" id="TIGR00118">
    <property type="entry name" value="acolac_lg"/>
    <property type="match status" value="1"/>
</dbReference>
<organism evidence="15 16">
    <name type="scientific">Hondaea fermentalgiana</name>
    <dbReference type="NCBI Taxonomy" id="2315210"/>
    <lineage>
        <taxon>Eukaryota</taxon>
        <taxon>Sar</taxon>
        <taxon>Stramenopiles</taxon>
        <taxon>Bigyra</taxon>
        <taxon>Labyrinthulomycetes</taxon>
        <taxon>Thraustochytrida</taxon>
        <taxon>Thraustochytriidae</taxon>
        <taxon>Hondaea</taxon>
    </lineage>
</organism>
<evidence type="ECO:0000256" key="11">
    <source>
        <dbReference type="RuleBase" id="RU003591"/>
    </source>
</evidence>
<dbReference type="Gene3D" id="3.40.50.1220">
    <property type="entry name" value="TPP-binding domain"/>
    <property type="match status" value="1"/>
</dbReference>
<evidence type="ECO:0000259" key="13">
    <source>
        <dbReference type="Pfam" id="PF02775"/>
    </source>
</evidence>
<evidence type="ECO:0000256" key="8">
    <source>
        <dbReference type="ARBA" id="ARBA00022842"/>
    </source>
</evidence>
<evidence type="ECO:0000256" key="6">
    <source>
        <dbReference type="ARBA" id="ARBA00022679"/>
    </source>
</evidence>
<evidence type="ECO:0000256" key="4">
    <source>
        <dbReference type="ARBA" id="ARBA00013145"/>
    </source>
</evidence>
<dbReference type="EMBL" id="BEYU01000084">
    <property type="protein sequence ID" value="GBG30851.1"/>
    <property type="molecule type" value="Genomic_DNA"/>
</dbReference>
<dbReference type="OrthoDB" id="16262at2759"/>
<dbReference type="InterPro" id="IPR012001">
    <property type="entry name" value="Thiamin_PyroP_enz_TPP-bd_dom"/>
</dbReference>
<proteinExistence type="inferred from homology"/>
<dbReference type="InParanoid" id="A0A2R5GR74"/>
<evidence type="ECO:0000256" key="3">
    <source>
        <dbReference type="ARBA" id="ARBA00007812"/>
    </source>
</evidence>
<comment type="caution">
    <text evidence="15">The sequence shown here is derived from an EMBL/GenBank/DDBJ whole genome shotgun (WGS) entry which is preliminary data.</text>
</comment>
<evidence type="ECO:0000256" key="1">
    <source>
        <dbReference type="ARBA" id="ARBA00004974"/>
    </source>
</evidence>
<comment type="cofactor">
    <cofactor evidence="11">
        <name>thiamine diphosphate</name>
        <dbReference type="ChEBI" id="CHEBI:58937"/>
    </cofactor>
    <text evidence="11">Binds 1 thiamine pyrophosphate per subunit.</text>
</comment>
<keyword evidence="16" id="KW-1185">Reference proteome</keyword>
<dbReference type="GO" id="GO:0005948">
    <property type="term" value="C:acetolactate synthase complex"/>
    <property type="evidence" value="ECO:0007669"/>
    <property type="project" value="TreeGrafter"/>
</dbReference>
<dbReference type="AlphaFoldDB" id="A0A2R5GR74"/>
<keyword evidence="9 11" id="KW-0786">Thiamine pyrophosphate</keyword>
<dbReference type="FunFam" id="3.40.50.970:FF:000007">
    <property type="entry name" value="Acetolactate synthase"/>
    <property type="match status" value="1"/>
</dbReference>
<evidence type="ECO:0000256" key="5">
    <source>
        <dbReference type="ARBA" id="ARBA00022605"/>
    </source>
</evidence>
<accession>A0A2R5GR74</accession>
<evidence type="ECO:0000259" key="14">
    <source>
        <dbReference type="Pfam" id="PF02776"/>
    </source>
</evidence>
<dbReference type="GO" id="GO:0005739">
    <property type="term" value="C:mitochondrion"/>
    <property type="evidence" value="ECO:0007669"/>
    <property type="project" value="TreeGrafter"/>
</dbReference>
<keyword evidence="6 11" id="KW-0808">Transferase</keyword>
<dbReference type="CDD" id="cd02015">
    <property type="entry name" value="TPP_AHAS"/>
    <property type="match status" value="1"/>
</dbReference>
<evidence type="ECO:0000256" key="7">
    <source>
        <dbReference type="ARBA" id="ARBA00022723"/>
    </source>
</evidence>
<dbReference type="GO" id="GO:0030976">
    <property type="term" value="F:thiamine pyrophosphate binding"/>
    <property type="evidence" value="ECO:0007669"/>
    <property type="project" value="UniProtKB-UniRule"/>
</dbReference>
<dbReference type="UniPathway" id="UPA00049">
    <property type="reaction ID" value="UER00059"/>
</dbReference>
<feature type="domain" description="Thiamine pyrophosphate enzyme TPP-binding" evidence="13">
    <location>
        <begin position="438"/>
        <end position="586"/>
    </location>
</feature>
<dbReference type="PANTHER" id="PTHR18968:SF13">
    <property type="entry name" value="ACETOLACTATE SYNTHASE CATALYTIC SUBUNIT, MITOCHONDRIAL"/>
    <property type="match status" value="1"/>
</dbReference>
<dbReference type="InterPro" id="IPR000399">
    <property type="entry name" value="TPP-bd_CS"/>
</dbReference>
<feature type="domain" description="Thiamine pyrophosphate enzyme central" evidence="12">
    <location>
        <begin position="226"/>
        <end position="369"/>
    </location>
</feature>
<dbReference type="GO" id="GO:0009099">
    <property type="term" value="P:L-valine biosynthetic process"/>
    <property type="evidence" value="ECO:0007669"/>
    <property type="project" value="UniProtKB-UniPathway"/>
</dbReference>
<protein>
    <recommendedName>
        <fullName evidence="4 11">Acetolactate synthase</fullName>
        <ecNumber evidence="4 11">2.2.1.6</ecNumber>
    </recommendedName>
</protein>